<proteinExistence type="predicted"/>
<keyword evidence="1" id="KW-0472">Membrane</keyword>
<keyword evidence="1" id="KW-0812">Transmembrane</keyword>
<reference evidence="2 3" key="1">
    <citation type="submission" date="2018-03" db="EMBL/GenBank/DDBJ databases">
        <title>Genomic Encyclopedia of Archaeal and Bacterial Type Strains, Phase II (KMG-II): from individual species to whole genera.</title>
        <authorList>
            <person name="Goeker M."/>
        </authorList>
    </citation>
    <scope>NUCLEOTIDE SEQUENCE [LARGE SCALE GENOMIC DNA]</scope>
    <source>
        <strain evidence="2 3">DSM 29057</strain>
    </source>
</reference>
<accession>A0A2P8FA30</accession>
<keyword evidence="1" id="KW-1133">Transmembrane helix</keyword>
<gene>
    <name evidence="2" type="ORF">CLV60_13018</name>
</gene>
<dbReference type="RefSeq" id="WP_106599699.1">
    <property type="nucleotide sequence ID" value="NZ_PYAS01000030.1"/>
</dbReference>
<dbReference type="AlphaFoldDB" id="A0A2P8FA30"/>
<comment type="caution">
    <text evidence="2">The sequence shown here is derived from an EMBL/GenBank/DDBJ whole genome shotgun (WGS) entry which is preliminary data.</text>
</comment>
<dbReference type="Proteomes" id="UP000241964">
    <property type="component" value="Unassembled WGS sequence"/>
</dbReference>
<name>A0A2P8FA30_9BACT</name>
<dbReference type="OrthoDB" id="954486at2"/>
<evidence type="ECO:0000313" key="3">
    <source>
        <dbReference type="Proteomes" id="UP000241964"/>
    </source>
</evidence>
<keyword evidence="3" id="KW-1185">Reference proteome</keyword>
<organism evidence="2 3">
    <name type="scientific">Dyadobacter jiangsuensis</name>
    <dbReference type="NCBI Taxonomy" id="1591085"/>
    <lineage>
        <taxon>Bacteria</taxon>
        <taxon>Pseudomonadati</taxon>
        <taxon>Bacteroidota</taxon>
        <taxon>Cytophagia</taxon>
        <taxon>Cytophagales</taxon>
        <taxon>Spirosomataceae</taxon>
        <taxon>Dyadobacter</taxon>
    </lineage>
</organism>
<sequence>MFYPFKPSKFAAPAGEQPVNKTGRFRNIGSRLRRTLWGAIKRHPNLPHLLFIVLLGLFGSLIAGTLFYQGLSSRGPTVFKFNLDERLFSDQILIPEGLSKQQILDEYLDSLDKAITADSINNLQLPNLNDYANDEL</sequence>
<evidence type="ECO:0000313" key="2">
    <source>
        <dbReference type="EMBL" id="PSL18591.1"/>
    </source>
</evidence>
<evidence type="ECO:0000256" key="1">
    <source>
        <dbReference type="SAM" id="Phobius"/>
    </source>
</evidence>
<protein>
    <submittedName>
        <fullName evidence="2">Uncharacterized protein</fullName>
    </submittedName>
</protein>
<dbReference type="EMBL" id="PYAS01000030">
    <property type="protein sequence ID" value="PSL18591.1"/>
    <property type="molecule type" value="Genomic_DNA"/>
</dbReference>
<feature type="transmembrane region" description="Helical" evidence="1">
    <location>
        <begin position="49"/>
        <end position="68"/>
    </location>
</feature>